<dbReference type="Proteomes" id="UP000886611">
    <property type="component" value="Unassembled WGS sequence"/>
</dbReference>
<name>A0A8X7X280_POLSE</name>
<dbReference type="EMBL" id="JAATIS010005477">
    <property type="protein sequence ID" value="KAG2459589.1"/>
    <property type="molecule type" value="Genomic_DNA"/>
</dbReference>
<proteinExistence type="predicted"/>
<protein>
    <submittedName>
        <fullName evidence="2">MPP4 protein</fullName>
    </submittedName>
</protein>
<evidence type="ECO:0000313" key="3">
    <source>
        <dbReference type="Proteomes" id="UP000886611"/>
    </source>
</evidence>
<sequence>MSDQSVDSGGQLLLPDGWDYTCATVSLSLEGDDCPIRTQTGQQAACSFFGGLSALSQGGSCTLLGVSFPQDASMGAAVHWSSWSVPNPGHGGGGGPSVSQPRHKWGSPALQPAQCPLASVLAQGNLTLMNTVCPFRSPAGPLTVRLSPVQVYECLQLQRTMRPPAVLNAALPLTREALLLAHDMVAQKDYEPVLPPLPCNLPEDEEAMRIVCLVKNKQPLTLKRRWRDLKKKTKQKMGVSKKLPVVDGVPSCNYGPRQQGVSLQGAGVDTSDGILPADDTSAVDEDYGPCGHSDVRRAPCPPSVPTLAYESPSCGRRCWPVDLQQGAGRLRASSLPLSLEDLQSTTSSVASTAERTPCDMKLLGQKVLSATEMMAENIQENTQALRLLVDVLERMQGLLLESEPAPSSTAPMGTVPPQAGSQDEERSAGMEQLANGLTTPSPEEWQASDLLTDTNM</sequence>
<feature type="region of interest" description="Disordered" evidence="1">
    <location>
        <begin position="401"/>
        <end position="456"/>
    </location>
</feature>
<gene>
    <name evidence="2" type="primary">Mpp4_0</name>
    <name evidence="2" type="ORF">GTO96_0020048</name>
</gene>
<feature type="non-terminal residue" evidence="2">
    <location>
        <position position="1"/>
    </location>
</feature>
<accession>A0A8X7X280</accession>
<feature type="region of interest" description="Disordered" evidence="1">
    <location>
        <begin position="85"/>
        <end position="105"/>
    </location>
</feature>
<reference evidence="2 3" key="1">
    <citation type="journal article" date="2021" name="Cell">
        <title>Tracing the genetic footprints of vertebrate landing in non-teleost ray-finned fishes.</title>
        <authorList>
            <person name="Bi X."/>
            <person name="Wang K."/>
            <person name="Yang L."/>
            <person name="Pan H."/>
            <person name="Jiang H."/>
            <person name="Wei Q."/>
            <person name="Fang M."/>
            <person name="Yu H."/>
            <person name="Zhu C."/>
            <person name="Cai Y."/>
            <person name="He Y."/>
            <person name="Gan X."/>
            <person name="Zeng H."/>
            <person name="Yu D."/>
            <person name="Zhu Y."/>
            <person name="Jiang H."/>
            <person name="Qiu Q."/>
            <person name="Yang H."/>
            <person name="Zhang Y.E."/>
            <person name="Wang W."/>
            <person name="Zhu M."/>
            <person name="He S."/>
            <person name="Zhang G."/>
        </authorList>
    </citation>
    <scope>NUCLEOTIDE SEQUENCE [LARGE SCALE GENOMIC DNA]</scope>
    <source>
        <strain evidence="2">Bchr_013</strain>
    </source>
</reference>
<comment type="caution">
    <text evidence="2">The sequence shown here is derived from an EMBL/GenBank/DDBJ whole genome shotgun (WGS) entry which is preliminary data.</text>
</comment>
<evidence type="ECO:0000313" key="2">
    <source>
        <dbReference type="EMBL" id="KAG2459589.1"/>
    </source>
</evidence>
<dbReference type="AlphaFoldDB" id="A0A8X7X280"/>
<evidence type="ECO:0000256" key="1">
    <source>
        <dbReference type="SAM" id="MobiDB-lite"/>
    </source>
</evidence>
<keyword evidence="3" id="KW-1185">Reference proteome</keyword>
<feature type="non-terminal residue" evidence="2">
    <location>
        <position position="456"/>
    </location>
</feature>
<organism evidence="2 3">
    <name type="scientific">Polypterus senegalus</name>
    <name type="common">Senegal bichir</name>
    <dbReference type="NCBI Taxonomy" id="55291"/>
    <lineage>
        <taxon>Eukaryota</taxon>
        <taxon>Metazoa</taxon>
        <taxon>Chordata</taxon>
        <taxon>Craniata</taxon>
        <taxon>Vertebrata</taxon>
        <taxon>Euteleostomi</taxon>
        <taxon>Actinopterygii</taxon>
        <taxon>Polypteriformes</taxon>
        <taxon>Polypteridae</taxon>
        <taxon>Polypterus</taxon>
    </lineage>
</organism>